<dbReference type="Proteomes" id="UP000595823">
    <property type="component" value="Chromosome"/>
</dbReference>
<reference evidence="1 2" key="1">
    <citation type="submission" date="2020-06" db="EMBL/GenBank/DDBJ databases">
        <title>Genomic analysis of Salicibibacter sp. NKC5-3.</title>
        <authorList>
            <person name="Oh Y.J."/>
        </authorList>
    </citation>
    <scope>NUCLEOTIDE SEQUENCE [LARGE SCALE GENOMIC DNA]</scope>
    <source>
        <strain evidence="1 2">NKC5-3</strain>
    </source>
</reference>
<sequence length="48" mass="5314">MNGVADGHSIDRLGHLEAVGQLIASWRPKKRASLVFGRHNHFMTTVMA</sequence>
<name>A0A7T7CCE7_9BACI</name>
<protein>
    <submittedName>
        <fullName evidence="1">Uncharacterized protein</fullName>
    </submittedName>
</protein>
<accession>A0A7T7CCE7</accession>
<proteinExistence type="predicted"/>
<gene>
    <name evidence="1" type="ORF">HUG15_15365</name>
</gene>
<evidence type="ECO:0000313" key="1">
    <source>
        <dbReference type="EMBL" id="QQK76804.1"/>
    </source>
</evidence>
<keyword evidence="2" id="KW-1185">Reference proteome</keyword>
<organism evidence="1 2">
    <name type="scientific">Salicibibacter cibarius</name>
    <dbReference type="NCBI Taxonomy" id="2743000"/>
    <lineage>
        <taxon>Bacteria</taxon>
        <taxon>Bacillati</taxon>
        <taxon>Bacillota</taxon>
        <taxon>Bacilli</taxon>
        <taxon>Bacillales</taxon>
        <taxon>Bacillaceae</taxon>
        <taxon>Salicibibacter</taxon>
    </lineage>
</organism>
<dbReference type="KEGG" id="scia:HUG15_15365"/>
<evidence type="ECO:0000313" key="2">
    <source>
        <dbReference type="Proteomes" id="UP000595823"/>
    </source>
</evidence>
<dbReference type="EMBL" id="CP054705">
    <property type="protein sequence ID" value="QQK76804.1"/>
    <property type="molecule type" value="Genomic_DNA"/>
</dbReference>
<dbReference type="AlphaFoldDB" id="A0A7T7CCE7"/>